<keyword evidence="12" id="KW-0255">Endonuclease</keyword>
<evidence type="ECO:0000256" key="2">
    <source>
        <dbReference type="ARBA" id="ARBA00022485"/>
    </source>
</evidence>
<dbReference type="PANTHER" id="PTHR10359">
    <property type="entry name" value="A/G-SPECIFIC ADENINE GLYCOSYLASE/ENDONUCLEASE III"/>
    <property type="match status" value="1"/>
</dbReference>
<keyword evidence="12" id="KW-0540">Nuclease</keyword>
<proteinExistence type="inferred from homology"/>
<keyword evidence="2" id="KW-0004">4Fe-4S</keyword>
<dbReference type="InterPro" id="IPR005759">
    <property type="entry name" value="Nth"/>
</dbReference>
<keyword evidence="9 10" id="KW-0326">Glycosidase</keyword>
<dbReference type="Gene3D" id="1.10.340.30">
    <property type="entry name" value="Hypothetical protein, domain 2"/>
    <property type="match status" value="1"/>
</dbReference>
<dbReference type="GO" id="GO:0140078">
    <property type="term" value="F:class I DNA-(apurinic or apyrimidinic site) endonuclease activity"/>
    <property type="evidence" value="ECO:0007669"/>
    <property type="project" value="UniProtKB-EC"/>
</dbReference>
<dbReference type="GO" id="GO:0051539">
    <property type="term" value="F:4 iron, 4 sulfur cluster binding"/>
    <property type="evidence" value="ECO:0007669"/>
    <property type="project" value="UniProtKB-KW"/>
</dbReference>
<evidence type="ECO:0000256" key="8">
    <source>
        <dbReference type="ARBA" id="ARBA00023204"/>
    </source>
</evidence>
<dbReference type="InterPro" id="IPR000445">
    <property type="entry name" value="HhH_motif"/>
</dbReference>
<dbReference type="GO" id="GO:0019104">
    <property type="term" value="F:DNA N-glycosylase activity"/>
    <property type="evidence" value="ECO:0007669"/>
    <property type="project" value="UniProtKB-UniRule"/>
</dbReference>
<organism evidence="12 13">
    <name type="scientific">Candidatus Vogelbacteria bacterium RIFOXYD1_FULL_51_18</name>
    <dbReference type="NCBI Taxonomy" id="1802440"/>
    <lineage>
        <taxon>Bacteria</taxon>
        <taxon>Candidatus Vogeliibacteriota</taxon>
    </lineage>
</organism>
<dbReference type="EMBL" id="MHTL01000012">
    <property type="protein sequence ID" value="OHA60512.1"/>
    <property type="molecule type" value="Genomic_DNA"/>
</dbReference>
<protein>
    <recommendedName>
        <fullName evidence="10">Endonuclease III</fullName>
        <ecNumber evidence="10">4.2.99.18</ecNumber>
    </recommendedName>
    <alternativeName>
        <fullName evidence="10">DNA-(apurinic or apyrimidinic site) lyase</fullName>
    </alternativeName>
</protein>
<dbReference type="STRING" id="1802440.A2569_01915"/>
<comment type="function">
    <text evidence="10">DNA repair enzyme that has both DNA N-glycosylase activity and AP-lyase activity. The DNA N-glycosylase activity releases various damaged pyrimidines from DNA by cleaving the N-glycosidic bond, leaving an AP (apurinic/apyrimidinic) site. The AP-lyase activity cleaves the phosphodiester bond 3' to the AP site by a beta-elimination, leaving a 3'-terminal unsaturated sugar and a product with a terminal 5'-phosphate.</text>
</comment>
<keyword evidence="10" id="KW-0456">Lyase</keyword>
<dbReference type="SUPFAM" id="SSF48150">
    <property type="entry name" value="DNA-glycosylase"/>
    <property type="match status" value="1"/>
</dbReference>
<dbReference type="InterPro" id="IPR011257">
    <property type="entry name" value="DNA_glycosylase"/>
</dbReference>
<keyword evidence="4 10" id="KW-0227">DNA damage</keyword>
<dbReference type="EC" id="4.2.99.18" evidence="10"/>
<evidence type="ECO:0000256" key="10">
    <source>
        <dbReference type="HAMAP-Rule" id="MF_00942"/>
    </source>
</evidence>
<sequence>MRLSRDESASFTWRARIISRELKKLFPGKLQTPLHYKTPWQLLVAVILSAQCTDAQVNKVTAKLFKKYRGLNAFASAKQEELEQDIHSTGFYRNKARSIIGAAKALGERFEGKLPKTISELLTIPGVGRKTANVVLGHVHGVVEGIAVDTHVRRLARKFGLTQESDPNKIERDLMKLFPKREWWDTAYRLKAYGRVYSPARRGDDDPISIVLKKKNPRHVVRIGGERTSNVARSRHQ</sequence>
<comment type="caution">
    <text evidence="10">Lacks conserved residue(s) required for the propagation of feature annotation.</text>
</comment>
<evidence type="ECO:0000259" key="11">
    <source>
        <dbReference type="SMART" id="SM00478"/>
    </source>
</evidence>
<dbReference type="FunFam" id="1.10.340.30:FF:000001">
    <property type="entry name" value="Endonuclease III"/>
    <property type="match status" value="1"/>
</dbReference>
<comment type="catalytic activity">
    <reaction evidence="10">
        <text>2'-deoxyribonucleotide-(2'-deoxyribose 5'-phosphate)-2'-deoxyribonucleotide-DNA = a 3'-end 2'-deoxyribonucleotide-(2,3-dehydro-2,3-deoxyribose 5'-phosphate)-DNA + a 5'-end 5'-phospho-2'-deoxyribonucleoside-DNA + H(+)</text>
        <dbReference type="Rhea" id="RHEA:66592"/>
        <dbReference type="Rhea" id="RHEA-COMP:13180"/>
        <dbReference type="Rhea" id="RHEA-COMP:16897"/>
        <dbReference type="Rhea" id="RHEA-COMP:17067"/>
        <dbReference type="ChEBI" id="CHEBI:15378"/>
        <dbReference type="ChEBI" id="CHEBI:136412"/>
        <dbReference type="ChEBI" id="CHEBI:157695"/>
        <dbReference type="ChEBI" id="CHEBI:167181"/>
        <dbReference type="EC" id="4.2.99.18"/>
    </reaction>
</comment>
<evidence type="ECO:0000256" key="5">
    <source>
        <dbReference type="ARBA" id="ARBA00022801"/>
    </source>
</evidence>
<feature type="domain" description="HhH-GPD" evidence="11">
    <location>
        <begin position="48"/>
        <end position="196"/>
    </location>
</feature>
<evidence type="ECO:0000256" key="1">
    <source>
        <dbReference type="ARBA" id="ARBA00008343"/>
    </source>
</evidence>
<keyword evidence="10" id="KW-0238">DNA-binding</keyword>
<dbReference type="Gene3D" id="1.10.1670.10">
    <property type="entry name" value="Helix-hairpin-Helix base-excision DNA repair enzymes (C-terminal)"/>
    <property type="match status" value="1"/>
</dbReference>
<dbReference type="NCBIfam" id="TIGR01083">
    <property type="entry name" value="nth"/>
    <property type="match status" value="1"/>
</dbReference>
<evidence type="ECO:0000256" key="9">
    <source>
        <dbReference type="ARBA" id="ARBA00023295"/>
    </source>
</evidence>
<dbReference type="CDD" id="cd00056">
    <property type="entry name" value="ENDO3c"/>
    <property type="match status" value="1"/>
</dbReference>
<reference evidence="12 13" key="1">
    <citation type="journal article" date="2016" name="Nat. Commun.">
        <title>Thousands of microbial genomes shed light on interconnected biogeochemical processes in an aquifer system.</title>
        <authorList>
            <person name="Anantharaman K."/>
            <person name="Brown C.T."/>
            <person name="Hug L.A."/>
            <person name="Sharon I."/>
            <person name="Castelle C.J."/>
            <person name="Probst A.J."/>
            <person name="Thomas B.C."/>
            <person name="Singh A."/>
            <person name="Wilkins M.J."/>
            <person name="Karaoz U."/>
            <person name="Brodie E.L."/>
            <person name="Williams K.H."/>
            <person name="Hubbard S.S."/>
            <person name="Banfield J.F."/>
        </authorList>
    </citation>
    <scope>NUCLEOTIDE SEQUENCE [LARGE SCALE GENOMIC DNA]</scope>
</reference>
<gene>
    <name evidence="10" type="primary">nth</name>
    <name evidence="12" type="ORF">A2569_01915</name>
</gene>
<keyword evidence="8 10" id="KW-0234">DNA repair</keyword>
<evidence type="ECO:0000313" key="13">
    <source>
        <dbReference type="Proteomes" id="UP000177090"/>
    </source>
</evidence>
<evidence type="ECO:0000256" key="3">
    <source>
        <dbReference type="ARBA" id="ARBA00022723"/>
    </source>
</evidence>
<keyword evidence="3" id="KW-0479">Metal-binding</keyword>
<evidence type="ECO:0000256" key="7">
    <source>
        <dbReference type="ARBA" id="ARBA00023014"/>
    </source>
</evidence>
<dbReference type="InterPro" id="IPR003265">
    <property type="entry name" value="HhH-GPD_domain"/>
</dbReference>
<keyword evidence="5 10" id="KW-0378">Hydrolase</keyword>
<comment type="similarity">
    <text evidence="1 10">Belongs to the Nth/MutY family.</text>
</comment>
<dbReference type="Pfam" id="PF00633">
    <property type="entry name" value="HHH"/>
    <property type="match status" value="1"/>
</dbReference>
<dbReference type="SMART" id="SM00478">
    <property type="entry name" value="ENDO3c"/>
    <property type="match status" value="1"/>
</dbReference>
<name>A0A1G2QKI9_9BACT</name>
<dbReference type="GO" id="GO:0003677">
    <property type="term" value="F:DNA binding"/>
    <property type="evidence" value="ECO:0007669"/>
    <property type="project" value="UniProtKB-UniRule"/>
</dbReference>
<dbReference type="PANTHER" id="PTHR10359:SF18">
    <property type="entry name" value="ENDONUCLEASE III"/>
    <property type="match status" value="1"/>
</dbReference>
<dbReference type="GO" id="GO:0006285">
    <property type="term" value="P:base-excision repair, AP site formation"/>
    <property type="evidence" value="ECO:0007669"/>
    <property type="project" value="TreeGrafter"/>
</dbReference>
<dbReference type="InterPro" id="IPR023170">
    <property type="entry name" value="HhH_base_excis_C"/>
</dbReference>
<dbReference type="GO" id="GO:0046872">
    <property type="term" value="F:metal ion binding"/>
    <property type="evidence" value="ECO:0007669"/>
    <property type="project" value="UniProtKB-KW"/>
</dbReference>
<evidence type="ECO:0000256" key="4">
    <source>
        <dbReference type="ARBA" id="ARBA00022763"/>
    </source>
</evidence>
<keyword evidence="7" id="KW-0411">Iron-sulfur</keyword>
<dbReference type="HAMAP" id="MF_00942">
    <property type="entry name" value="Nth"/>
    <property type="match status" value="1"/>
</dbReference>
<accession>A0A1G2QKI9</accession>
<evidence type="ECO:0000313" key="12">
    <source>
        <dbReference type="EMBL" id="OHA60512.1"/>
    </source>
</evidence>
<comment type="caution">
    <text evidence="12">The sequence shown here is derived from an EMBL/GenBank/DDBJ whole genome shotgun (WGS) entry which is preliminary data.</text>
</comment>
<dbReference type="AlphaFoldDB" id="A0A1G2QKI9"/>
<comment type="cofactor">
    <cofactor evidence="10">
        <name>[4Fe-4S] cluster</name>
        <dbReference type="ChEBI" id="CHEBI:49883"/>
    </cofactor>
    <text evidence="10">Binds 1 [4Fe-4S] cluster.</text>
</comment>
<evidence type="ECO:0000256" key="6">
    <source>
        <dbReference type="ARBA" id="ARBA00023004"/>
    </source>
</evidence>
<dbReference type="Proteomes" id="UP000177090">
    <property type="component" value="Unassembled WGS sequence"/>
</dbReference>
<dbReference type="Pfam" id="PF00730">
    <property type="entry name" value="HhH-GPD"/>
    <property type="match status" value="1"/>
</dbReference>
<keyword evidence="6" id="KW-0408">Iron</keyword>